<organism evidence="4 5">
    <name type="scientific">Rhodotorula graminis (strain WP1)</name>
    <dbReference type="NCBI Taxonomy" id="578459"/>
    <lineage>
        <taxon>Eukaryota</taxon>
        <taxon>Fungi</taxon>
        <taxon>Dikarya</taxon>
        <taxon>Basidiomycota</taxon>
        <taxon>Pucciniomycotina</taxon>
        <taxon>Microbotryomycetes</taxon>
        <taxon>Sporidiobolales</taxon>
        <taxon>Sporidiobolaceae</taxon>
        <taxon>Rhodotorula</taxon>
    </lineage>
</organism>
<reference evidence="4 5" key="1">
    <citation type="journal article" date="2015" name="Front. Microbiol.">
        <title>Genome sequence of the plant growth promoting endophytic yeast Rhodotorula graminis WP1.</title>
        <authorList>
            <person name="Firrincieli A."/>
            <person name="Otillar R."/>
            <person name="Salamov A."/>
            <person name="Schmutz J."/>
            <person name="Khan Z."/>
            <person name="Redman R.S."/>
            <person name="Fleck N.D."/>
            <person name="Lindquist E."/>
            <person name="Grigoriev I.V."/>
            <person name="Doty S.L."/>
        </authorList>
    </citation>
    <scope>NUCLEOTIDE SEQUENCE [LARGE SCALE GENOMIC DNA]</scope>
    <source>
        <strain evidence="4 5">WP1</strain>
    </source>
</reference>
<accession>A0A0P9EJJ3</accession>
<gene>
    <name evidence="4" type="ORF">RHOBADRAFT_54954</name>
</gene>
<keyword evidence="2" id="KW-1133">Transmembrane helix</keyword>
<keyword evidence="2" id="KW-0472">Membrane</keyword>
<dbReference type="GeneID" id="28978028"/>
<sequence length="369" mass="40232">MADPNPPGAPNIDPITGPVILGQVAAVMMYGVLLSEFSSYLHSPAWRRSGRGMRWIICGIVLSVTASVGLAIHDIFFYGTLPTDDLQFILHGTDSQAIEPILAGVIAFSVHLVLIQRVLSILPSRWVRWTFGALVGTGALLGLLASCMYGAIGVLYHNYDFTGWPWQWERWFSLWLWSVAAVDVLVTSVYVWALCKRLSGGTQLRQSVLRLLVLAAVRTAMYTAVLAVVAAVLGEIWGINDPYRNFICYAFWEPLPPLYALSLFTTLSVADNVVARLGDPTLRKHDRAESVLPRFAGFGTGGSRSISFGATSWVAERQQENGGEESRSADGGGGKSEGQLEPGASLVRPHSGVFVQVEMIEHDERDSPV</sequence>
<feature type="region of interest" description="Disordered" evidence="1">
    <location>
        <begin position="317"/>
        <end position="350"/>
    </location>
</feature>
<evidence type="ECO:0000259" key="3">
    <source>
        <dbReference type="Pfam" id="PF20152"/>
    </source>
</evidence>
<evidence type="ECO:0000256" key="2">
    <source>
        <dbReference type="SAM" id="Phobius"/>
    </source>
</evidence>
<dbReference type="AlphaFoldDB" id="A0A0P9EJJ3"/>
<protein>
    <recommendedName>
        <fullName evidence="3">DUF6534 domain-containing protein</fullName>
    </recommendedName>
</protein>
<feature type="transmembrane region" description="Helical" evidence="2">
    <location>
        <begin position="55"/>
        <end position="81"/>
    </location>
</feature>
<feature type="transmembrane region" description="Helical" evidence="2">
    <location>
        <begin position="15"/>
        <end position="34"/>
    </location>
</feature>
<feature type="transmembrane region" description="Helical" evidence="2">
    <location>
        <begin position="172"/>
        <end position="195"/>
    </location>
</feature>
<name>A0A0P9EJJ3_RHOGW</name>
<proteinExistence type="predicted"/>
<evidence type="ECO:0000256" key="1">
    <source>
        <dbReference type="SAM" id="MobiDB-lite"/>
    </source>
</evidence>
<dbReference type="Pfam" id="PF20152">
    <property type="entry name" value="DUF6534"/>
    <property type="match status" value="1"/>
</dbReference>
<dbReference type="Proteomes" id="UP000053890">
    <property type="component" value="Unassembled WGS sequence"/>
</dbReference>
<feature type="domain" description="DUF6534" evidence="3">
    <location>
        <begin position="180"/>
        <end position="267"/>
    </location>
</feature>
<dbReference type="InterPro" id="IPR045339">
    <property type="entry name" value="DUF6534"/>
</dbReference>
<feature type="transmembrane region" description="Helical" evidence="2">
    <location>
        <begin position="101"/>
        <end position="119"/>
    </location>
</feature>
<keyword evidence="2" id="KW-0812">Transmembrane</keyword>
<dbReference type="RefSeq" id="XP_018269824.1">
    <property type="nucleotide sequence ID" value="XM_018417580.1"/>
</dbReference>
<dbReference type="OrthoDB" id="2527703at2759"/>
<feature type="transmembrane region" description="Helical" evidence="2">
    <location>
        <begin position="207"/>
        <end position="238"/>
    </location>
</feature>
<evidence type="ECO:0000313" key="4">
    <source>
        <dbReference type="EMBL" id="KPV73775.1"/>
    </source>
</evidence>
<keyword evidence="5" id="KW-1185">Reference proteome</keyword>
<feature type="transmembrane region" description="Helical" evidence="2">
    <location>
        <begin position="131"/>
        <end position="152"/>
    </location>
</feature>
<evidence type="ECO:0000313" key="5">
    <source>
        <dbReference type="Proteomes" id="UP000053890"/>
    </source>
</evidence>
<dbReference type="EMBL" id="KQ474082">
    <property type="protein sequence ID" value="KPV73775.1"/>
    <property type="molecule type" value="Genomic_DNA"/>
</dbReference>